<dbReference type="SMART" id="SM01007">
    <property type="entry name" value="Aldolase_II"/>
    <property type="match status" value="1"/>
</dbReference>
<dbReference type="Proteomes" id="UP001497392">
    <property type="component" value="Unassembled WGS sequence"/>
</dbReference>
<feature type="domain" description="Class II aldolase/adducin N-terminal" evidence="1">
    <location>
        <begin position="4"/>
        <end position="177"/>
    </location>
</feature>
<dbReference type="EMBL" id="CAXHTA020000017">
    <property type="protein sequence ID" value="CAL5228000.1"/>
    <property type="molecule type" value="Genomic_DNA"/>
</dbReference>
<evidence type="ECO:0000313" key="2">
    <source>
        <dbReference type="EMBL" id="CAL5228000.1"/>
    </source>
</evidence>
<proteinExistence type="predicted"/>
<dbReference type="SUPFAM" id="SSF53639">
    <property type="entry name" value="AraD/HMP-PK domain-like"/>
    <property type="match status" value="1"/>
</dbReference>
<evidence type="ECO:0000259" key="1">
    <source>
        <dbReference type="SMART" id="SM01007"/>
    </source>
</evidence>
<dbReference type="InterPro" id="IPR001303">
    <property type="entry name" value="Aldolase_II/adducin_N"/>
</dbReference>
<dbReference type="InterPro" id="IPR036409">
    <property type="entry name" value="Aldolase_II/adducin_N_sf"/>
</dbReference>
<gene>
    <name evidence="2" type="primary">g11054</name>
    <name evidence="2" type="ORF">VP750_LOCUS9906</name>
</gene>
<accession>A0ABP1G9Q7</accession>
<reference evidence="2 3" key="1">
    <citation type="submission" date="2024-06" db="EMBL/GenBank/DDBJ databases">
        <authorList>
            <person name="Kraege A."/>
            <person name="Thomma B."/>
        </authorList>
    </citation>
    <scope>NUCLEOTIDE SEQUENCE [LARGE SCALE GENOMIC DNA]</scope>
</reference>
<comment type="caution">
    <text evidence="2">The sequence shown here is derived from an EMBL/GenBank/DDBJ whole genome shotgun (WGS) entry which is preliminary data.</text>
</comment>
<name>A0ABP1G9Q7_9CHLO</name>
<dbReference type="PANTHER" id="PTHR10672:SF3">
    <property type="entry name" value="PROTEIN HU-LI TAI SHAO"/>
    <property type="match status" value="1"/>
</dbReference>
<dbReference type="PANTHER" id="PTHR10672">
    <property type="entry name" value="ADDUCIN"/>
    <property type="match status" value="1"/>
</dbReference>
<dbReference type="Pfam" id="PF00596">
    <property type="entry name" value="Aldolase_II"/>
    <property type="match status" value="1"/>
</dbReference>
<keyword evidence="3" id="KW-1185">Reference proteome</keyword>
<dbReference type="InterPro" id="IPR051017">
    <property type="entry name" value="Aldolase-II_Adducin_sf"/>
</dbReference>
<evidence type="ECO:0000313" key="3">
    <source>
        <dbReference type="Proteomes" id="UP001497392"/>
    </source>
</evidence>
<protein>
    <submittedName>
        <fullName evidence="2">G11054 protein</fullName>
    </submittedName>
</protein>
<organism evidence="2 3">
    <name type="scientific">Coccomyxa viridis</name>
    <dbReference type="NCBI Taxonomy" id="1274662"/>
    <lineage>
        <taxon>Eukaryota</taxon>
        <taxon>Viridiplantae</taxon>
        <taxon>Chlorophyta</taxon>
        <taxon>core chlorophytes</taxon>
        <taxon>Trebouxiophyceae</taxon>
        <taxon>Trebouxiophyceae incertae sedis</taxon>
        <taxon>Coccomyxaceae</taxon>
        <taxon>Coccomyxa</taxon>
    </lineage>
</organism>
<sequence>MCRIELAAAYRVFALKGWNDNVIVSAPMLAPVFLHYDEITASSLLTITEDGDVINPGVVGDIFGVNKAGFIIHSALHRARPDVRSVMHSHYAPAAGVSAQRDGLKELAQTIHLLGPIAYHDYEGIVVDPAEEERLVADVGESNTVFLRNHDVNTLGNSVGAALIQMDQLMLACELQTAAEAAGTDNLLTPPIDTIEKTYEVTRTFTGSAGFGIMEFCAMMRHLDKLDDSYRL</sequence>
<dbReference type="Gene3D" id="3.40.225.10">
    <property type="entry name" value="Class II aldolase/adducin N-terminal domain"/>
    <property type="match status" value="1"/>
</dbReference>